<sequence length="250" mass="28044">MRWLNIFVVLLGFLPVVGKESIERGIYATFIVRASQSATLSLASSGIVESIFVEVGDKVEKGDRLLQLKTKELYQKLQIAKATMEALEQKYQFITHQYERYQKSQMALDKNTLEKIKTEYYTSGFELKKARANYALQKELLDNATLYAPFSGVIVAKNVEVGEAIGGSPLLGLETFDKKAILEFDSKYFQEVKVGDKFIISLNGEKQEIPLVLNKIYPSINTKSKKAMAEALIMDVEIPSGTFGDGFIVE</sequence>
<protein>
    <submittedName>
        <fullName evidence="3">Transporter</fullName>
    </submittedName>
</protein>
<dbReference type="Gene3D" id="2.40.50.100">
    <property type="match status" value="1"/>
</dbReference>
<dbReference type="AlphaFoldDB" id="A0A2U8FEN6"/>
<evidence type="ECO:0000259" key="2">
    <source>
        <dbReference type="Pfam" id="PF25973"/>
    </source>
</evidence>
<dbReference type="KEGG" id="had:CDV25_07880"/>
<accession>A0A2U8FEN6</accession>
<feature type="domain" description="CzcB-like barrel-sandwich hybrid" evidence="2">
    <location>
        <begin position="43"/>
        <end position="166"/>
    </location>
</feature>
<dbReference type="PANTHER" id="PTHR30469">
    <property type="entry name" value="MULTIDRUG RESISTANCE PROTEIN MDTA"/>
    <property type="match status" value="1"/>
</dbReference>
<dbReference type="GO" id="GO:0015562">
    <property type="term" value="F:efflux transmembrane transporter activity"/>
    <property type="evidence" value="ECO:0007669"/>
    <property type="project" value="TreeGrafter"/>
</dbReference>
<dbReference type="RefSeq" id="WP_108911486.1">
    <property type="nucleotide sequence ID" value="NZ_CP021886.1"/>
</dbReference>
<dbReference type="Proteomes" id="UP000244890">
    <property type="component" value="Chromosome"/>
</dbReference>
<reference evidence="3 4" key="1">
    <citation type="submission" date="2017-06" db="EMBL/GenBank/DDBJ databases">
        <title>Complete genome of Helicobacter apodemus.</title>
        <authorList>
            <person name="Cho S."/>
        </authorList>
    </citation>
    <scope>NUCLEOTIDE SEQUENCE [LARGE SCALE GENOMIC DNA]</scope>
    <source>
        <strain evidence="4">SNUVETPUB-15-01</strain>
    </source>
</reference>
<keyword evidence="1" id="KW-0175">Coiled coil</keyword>
<dbReference type="EMBL" id="CP021886">
    <property type="protein sequence ID" value="AWI34692.1"/>
    <property type="molecule type" value="Genomic_DNA"/>
</dbReference>
<feature type="coiled-coil region" evidence="1">
    <location>
        <begin position="70"/>
        <end position="104"/>
    </location>
</feature>
<name>A0A2U8FEN6_9HELI</name>
<dbReference type="Pfam" id="PF25973">
    <property type="entry name" value="BSH_CzcB"/>
    <property type="match status" value="1"/>
</dbReference>
<dbReference type="Gene3D" id="2.40.30.170">
    <property type="match status" value="1"/>
</dbReference>
<gene>
    <name evidence="3" type="ORF">CDV25_07880</name>
</gene>
<dbReference type="OrthoDB" id="5342664at2"/>
<evidence type="ECO:0000313" key="4">
    <source>
        <dbReference type="Proteomes" id="UP000244890"/>
    </source>
</evidence>
<dbReference type="SUPFAM" id="SSF111369">
    <property type="entry name" value="HlyD-like secretion proteins"/>
    <property type="match status" value="1"/>
</dbReference>
<evidence type="ECO:0000256" key="1">
    <source>
        <dbReference type="SAM" id="Coils"/>
    </source>
</evidence>
<dbReference type="PANTHER" id="PTHR30469:SF15">
    <property type="entry name" value="HLYD FAMILY OF SECRETION PROTEINS"/>
    <property type="match status" value="1"/>
</dbReference>
<dbReference type="GO" id="GO:1990281">
    <property type="term" value="C:efflux pump complex"/>
    <property type="evidence" value="ECO:0007669"/>
    <property type="project" value="TreeGrafter"/>
</dbReference>
<dbReference type="Gene3D" id="1.10.287.470">
    <property type="entry name" value="Helix hairpin bin"/>
    <property type="match status" value="1"/>
</dbReference>
<evidence type="ECO:0000313" key="3">
    <source>
        <dbReference type="EMBL" id="AWI34692.1"/>
    </source>
</evidence>
<dbReference type="InterPro" id="IPR058647">
    <property type="entry name" value="BSH_CzcB-like"/>
</dbReference>
<organism evidence="3 4">
    <name type="scientific">Helicobacter apodemus</name>
    <dbReference type="NCBI Taxonomy" id="135569"/>
    <lineage>
        <taxon>Bacteria</taxon>
        <taxon>Pseudomonadati</taxon>
        <taxon>Campylobacterota</taxon>
        <taxon>Epsilonproteobacteria</taxon>
        <taxon>Campylobacterales</taxon>
        <taxon>Helicobacteraceae</taxon>
        <taxon>Helicobacter</taxon>
    </lineage>
</organism>
<proteinExistence type="predicted"/>